<dbReference type="NCBIfam" id="NF003413">
    <property type="entry name" value="PRK04778.1-7"/>
    <property type="match status" value="1"/>
</dbReference>
<dbReference type="InterPro" id="IPR010379">
    <property type="entry name" value="EzrA"/>
</dbReference>
<keyword evidence="7 8" id="KW-0131">Cell cycle</keyword>
<evidence type="ECO:0000256" key="6">
    <source>
        <dbReference type="ARBA" id="ARBA00023210"/>
    </source>
</evidence>
<keyword evidence="4 8" id="KW-0175">Coiled coil</keyword>
<comment type="function">
    <text evidence="8">Negative regulator of FtsZ ring formation; modulates the frequency and position of FtsZ ring formation. Inhibits FtsZ ring formation at polar sites. Interacts either with FtsZ or with one of its binding partners to promote depolymerization.</text>
</comment>
<sequence length="564" mass="65967">MEYIIGILIVVIAFILVGVIMRKKVYNRVDMLEQWKVQLMSRQVADELGKVRHLNLTGETEELFESWRNEWDKINDYVFTEIEEFLLDAEEAAEKYKFGKASRTLKNVEQKLSKVEKTIDDIFEEVDRLLHSEQDSREEAEKLHPRISEVRKKVLQNGYQLGKAEVVFEVELDDLQNDMQQYEDLTNSGNYTEALELIHTVKSRLGDLSEKVDVFPDLYRTCKHTIPEELDQLQNGMKEMRDDGFRVQHLGVEKEIQTHHETLLALVEQLNKGKGGGVQEKIDQIRSRMHEIYDQLEKEAFDKNFVIQKEALLNEKIEKANESFSKTKENVMAVKENYHLKDEKYEEQYELEKSLDQLSKKATRIKSMITHEEHLYSAIRVDLEDWLGEFGSWEERQATFDAHLYSLRKDELNSREQIDELKQKISNVRQKLQKSNLPGIPNYIIDLVNEGRRLIDQSNEKLNIQPLDVDEVSKVLEEADKCVERAVEQTNLIIEQAQFAEYVIQYANRYRSRYPVLAAKVAEAEGQFRNYDYEVALEQAGQALEEIEPGALEKIEHQMKLTAS</sequence>
<dbReference type="Proteomes" id="UP001500740">
    <property type="component" value="Unassembled WGS sequence"/>
</dbReference>
<keyword evidence="6 8" id="KW-0717">Septation</keyword>
<evidence type="ECO:0000256" key="5">
    <source>
        <dbReference type="ARBA" id="ARBA00023136"/>
    </source>
</evidence>
<name>A0ABP3JJT1_9BACI</name>
<evidence type="ECO:0000256" key="9">
    <source>
        <dbReference type="SAM" id="Phobius"/>
    </source>
</evidence>
<comment type="caution">
    <text evidence="10">The sequence shown here is derived from an EMBL/GenBank/DDBJ whole genome shotgun (WGS) entry which is preliminary data.</text>
</comment>
<evidence type="ECO:0000256" key="3">
    <source>
        <dbReference type="ARBA" id="ARBA00022989"/>
    </source>
</evidence>
<dbReference type="EMBL" id="BAAACZ010000009">
    <property type="protein sequence ID" value="GAA0456083.1"/>
    <property type="molecule type" value="Genomic_DNA"/>
</dbReference>
<keyword evidence="11" id="KW-1185">Reference proteome</keyword>
<keyword evidence="3 8" id="KW-1133">Transmembrane helix</keyword>
<keyword evidence="8" id="KW-1003">Cell membrane</keyword>
<evidence type="ECO:0000313" key="10">
    <source>
        <dbReference type="EMBL" id="GAA0456083.1"/>
    </source>
</evidence>
<keyword evidence="5 8" id="KW-0472">Membrane</keyword>
<feature type="topological domain" description="Cytoplasmic" evidence="8">
    <location>
        <begin position="22"/>
        <end position="564"/>
    </location>
</feature>
<feature type="transmembrane region" description="Helical" evidence="9">
    <location>
        <begin position="6"/>
        <end position="22"/>
    </location>
</feature>
<feature type="coiled-coil region" evidence="8">
    <location>
        <begin position="98"/>
        <end position="125"/>
    </location>
</feature>
<gene>
    <name evidence="8 10" type="primary">ezrA</name>
    <name evidence="10" type="ORF">GCM10008935_08660</name>
</gene>
<feature type="topological domain" description="Extracellular" evidence="8">
    <location>
        <begin position="1"/>
        <end position="2"/>
    </location>
</feature>
<dbReference type="Gene3D" id="1.20.58.60">
    <property type="match status" value="1"/>
</dbReference>
<organism evidence="10 11">
    <name type="scientific">Alkalibacillus silvisoli</name>
    <dbReference type="NCBI Taxonomy" id="392823"/>
    <lineage>
        <taxon>Bacteria</taxon>
        <taxon>Bacillati</taxon>
        <taxon>Bacillota</taxon>
        <taxon>Bacilli</taxon>
        <taxon>Bacillales</taxon>
        <taxon>Bacillaceae</taxon>
        <taxon>Alkalibacillus</taxon>
    </lineage>
</organism>
<proteinExistence type="inferred from homology"/>
<keyword evidence="2 8" id="KW-0812">Transmembrane</keyword>
<evidence type="ECO:0000256" key="4">
    <source>
        <dbReference type="ARBA" id="ARBA00023054"/>
    </source>
</evidence>
<accession>A0ABP3JJT1</accession>
<reference evidence="11" key="1">
    <citation type="journal article" date="2019" name="Int. J. Syst. Evol. Microbiol.">
        <title>The Global Catalogue of Microorganisms (GCM) 10K type strain sequencing project: providing services to taxonomists for standard genome sequencing and annotation.</title>
        <authorList>
            <consortium name="The Broad Institute Genomics Platform"/>
            <consortium name="The Broad Institute Genome Sequencing Center for Infectious Disease"/>
            <person name="Wu L."/>
            <person name="Ma J."/>
        </authorList>
    </citation>
    <scope>NUCLEOTIDE SEQUENCE [LARGE SCALE GENOMIC DNA]</scope>
    <source>
        <strain evidence="11">JCM 14193</strain>
    </source>
</reference>
<comment type="similarity">
    <text evidence="8">Belongs to the EzrA family.</text>
</comment>
<dbReference type="HAMAP" id="MF_00728">
    <property type="entry name" value="EzrA"/>
    <property type="match status" value="1"/>
</dbReference>
<evidence type="ECO:0000256" key="1">
    <source>
        <dbReference type="ARBA" id="ARBA00022618"/>
    </source>
</evidence>
<evidence type="ECO:0000256" key="2">
    <source>
        <dbReference type="ARBA" id="ARBA00022692"/>
    </source>
</evidence>
<dbReference type="RefSeq" id="WP_343782040.1">
    <property type="nucleotide sequence ID" value="NZ_BAAACZ010000009.1"/>
</dbReference>
<evidence type="ECO:0000256" key="7">
    <source>
        <dbReference type="ARBA" id="ARBA00023306"/>
    </source>
</evidence>
<comment type="subcellular location">
    <subcellularLocation>
        <location evidence="8">Cell membrane</location>
        <topology evidence="8">Single-pass membrane protein</topology>
    </subcellularLocation>
    <text evidence="8">Colocalized with FtsZ to the nascent septal site.</text>
</comment>
<protein>
    <recommendedName>
        <fullName evidence="8">Septation ring formation regulator EzrA</fullName>
    </recommendedName>
</protein>
<evidence type="ECO:0000256" key="8">
    <source>
        <dbReference type="HAMAP-Rule" id="MF_00728"/>
    </source>
</evidence>
<keyword evidence="1 8" id="KW-0132">Cell division</keyword>
<dbReference type="Pfam" id="PF06160">
    <property type="entry name" value="EzrA"/>
    <property type="match status" value="1"/>
</dbReference>
<evidence type="ECO:0000313" key="11">
    <source>
        <dbReference type="Proteomes" id="UP001500740"/>
    </source>
</evidence>